<feature type="region of interest" description="Disordered" evidence="1">
    <location>
        <begin position="1416"/>
        <end position="1451"/>
    </location>
</feature>
<feature type="region of interest" description="Disordered" evidence="1">
    <location>
        <begin position="197"/>
        <end position="237"/>
    </location>
</feature>
<feature type="chain" id="PRO_5002812899" evidence="2">
    <location>
        <begin position="22"/>
        <end position="1451"/>
    </location>
</feature>
<dbReference type="OrthoDB" id="7482953at2759"/>
<sequence length="1451" mass="159537">MGAYQLAIAGLLMLVCRISEATISDQTSSALLPLEARNVDSSGEEDVISNSYVLPNQIFNDGKPYYARQDPVSGQLDFTAKKPAGIEPEVNEVLNSKEKIVLSSSSTPNIHDFLNLPVKYSSSKFVYPLVSSSYANLKYQGSNKNYITNKKPTMVVAPVTPVVSNNYYTVTTTKLTAVPPTEAGYYSSTKKVPTRTSAATSTSTLSTTIRTTPTTTTTSTTTTTRQTTTGRTTTTRRPFIQAISTTPQPIRTTTTRKKFMPIRKQTIQTTTTARITEQTAPSKQPTTPKQQPKPTQSSSDVKFTTHHPTPSADIFPTEPTTTTKMYSTPRNDMIASGPTTPRILTTPHLKLNATKIPNLDPADVYYTLGQKNTKAEQEQQSAANKKPTMTLSDIFNNLAEEENAVANNYQQNQGFDAQGNLIEPIAPSQPSPFAMQQPHSQQTRPMTMHQNQNQQLSPGLHSGPPTPTHYPNPNPNEQKVTAGSLENYGNQYVSYQVQQPNVMQYRPIPGQINNVVISPGQQSASFVLGSQQQVSHSHPGNFGNVEKDTGPFPQETAGVQYGQVINEEINIKRPQPPTQQQQHQQQQQQQFPSPHQPTPPSNQQQMPNYQSNIKYQSVAPVASEATVVGTVLGTGIGVAPGSYPEPPPEAPSPYQQLPLIGSNSRPAQKQSTSHPNAHQKMHPTLAAQSEPTDKDTKELLVSSNIRFPSKQEDSLELASTMVASGPPTSAHINGHAQPLSLQQIQNANPVVFPKLSDDEGVQIQQHEVVNLKQHEQHLKFPTQQLINNEQLAQSPSRDMEPPPRYAPLHNPSQAPSAPGKPFYMEFDRKSQHPPGPRPNVNLPNILPQFRPNAKISAGHGHGHLKPEPGNIRLPMQGGKLPYNPSTPPQFANRRQPLQQQYLQKRYPLNRMAEYEHGPPVNRRVYRVPPNNGQRLPQLRDRMYPRRPQGPMRPIDNYYPVERNAPIAPEAAKLVSADLSDFEEEDLVINDPPQAPTKDMANSPNDSKLEAVITLQMLQSQKKINNGEDTGAGEIQVTADNDPQEANDQKSDPNNIYAVYASKADTMLQTNTDGPSGVEYQNTPFSVIRDQPQEPILKNKKPQSLQQQSKMQPLHKQKFPYPIEKPDPSYTELQQSAVSVPGVLIAPRIINSAMNTGTEAPIAIAYTPTEPNPFSRNGPAKQEPHHLNKPNAAETQTEEVMGIDFDLRGHNYEKNFMAPFYPSVSLGGASGAGGVTNNPPLTNWKIVPSASNQQLYEKNNINRADVDRSAIDQKKIESKNSTTEKYSELDHFQPELQGGFRPIYPADYMHLQEQQQETTLSNERNKPLALALVGSLTTQTPQTVTSVGTTPNPGPLGGTPKTTVTSTTTAKTTADVQLKSEAQSTTTTTKSPVNQLRPTAAKKSTFETSLAALLFGDDDEYEDGARKSVQNPKPAPRPINVARMGPRSLFAR</sequence>
<reference evidence="3 4" key="1">
    <citation type="journal article" date="2007" name="Nature">
        <title>Evolution of genes and genomes on the Drosophila phylogeny.</title>
        <authorList>
            <consortium name="Drosophila 12 Genomes Consortium"/>
            <person name="Clark A.G."/>
            <person name="Eisen M.B."/>
            <person name="Smith D.R."/>
            <person name="Bergman C.M."/>
            <person name="Oliver B."/>
            <person name="Markow T.A."/>
            <person name="Kaufman T.C."/>
            <person name="Kellis M."/>
            <person name="Gelbart W."/>
            <person name="Iyer V.N."/>
            <person name="Pollard D.A."/>
            <person name="Sackton T.B."/>
            <person name="Larracuente A.M."/>
            <person name="Singh N.D."/>
            <person name="Abad J.P."/>
            <person name="Abt D.N."/>
            <person name="Adryan B."/>
            <person name="Aguade M."/>
            <person name="Akashi H."/>
            <person name="Anderson W.W."/>
            <person name="Aquadro C.F."/>
            <person name="Ardell D.H."/>
            <person name="Arguello R."/>
            <person name="Artieri C.G."/>
            <person name="Barbash D.A."/>
            <person name="Barker D."/>
            <person name="Barsanti P."/>
            <person name="Batterham P."/>
            <person name="Batzoglou S."/>
            <person name="Begun D."/>
            <person name="Bhutkar A."/>
            <person name="Blanco E."/>
            <person name="Bosak S.A."/>
            <person name="Bradley R.K."/>
            <person name="Brand A.D."/>
            <person name="Brent M.R."/>
            <person name="Brooks A.N."/>
            <person name="Brown R.H."/>
            <person name="Butlin R.K."/>
            <person name="Caggese C."/>
            <person name="Calvi B.R."/>
            <person name="Bernardo de Carvalho A."/>
            <person name="Caspi A."/>
            <person name="Castrezana S."/>
            <person name="Celniker S.E."/>
            <person name="Chang J.L."/>
            <person name="Chapple C."/>
            <person name="Chatterji S."/>
            <person name="Chinwalla A."/>
            <person name="Civetta A."/>
            <person name="Clifton S.W."/>
            <person name="Comeron J.M."/>
            <person name="Costello J.C."/>
            <person name="Coyne J.A."/>
            <person name="Daub J."/>
            <person name="David R.G."/>
            <person name="Delcher A.L."/>
            <person name="Delehaunty K."/>
            <person name="Do C.B."/>
            <person name="Ebling H."/>
            <person name="Edwards K."/>
            <person name="Eickbush T."/>
            <person name="Evans J.D."/>
            <person name="Filipski A."/>
            <person name="Findeiss S."/>
            <person name="Freyhult E."/>
            <person name="Fulton L."/>
            <person name="Fulton R."/>
            <person name="Garcia A.C."/>
            <person name="Gardiner A."/>
            <person name="Garfield D.A."/>
            <person name="Garvin B.E."/>
            <person name="Gibson G."/>
            <person name="Gilbert D."/>
            <person name="Gnerre S."/>
            <person name="Godfrey J."/>
            <person name="Good R."/>
            <person name="Gotea V."/>
            <person name="Gravely B."/>
            <person name="Greenberg A.J."/>
            <person name="Griffiths-Jones S."/>
            <person name="Gross S."/>
            <person name="Guigo R."/>
            <person name="Gustafson E.A."/>
            <person name="Haerty W."/>
            <person name="Hahn M.W."/>
            <person name="Halligan D.L."/>
            <person name="Halpern A.L."/>
            <person name="Halter G.M."/>
            <person name="Han M.V."/>
            <person name="Heger A."/>
            <person name="Hillier L."/>
            <person name="Hinrichs A.S."/>
            <person name="Holmes I."/>
            <person name="Hoskins R.A."/>
            <person name="Hubisz M.J."/>
            <person name="Hultmark D."/>
            <person name="Huntley M.A."/>
            <person name="Jaffe D.B."/>
            <person name="Jagadeeshan S."/>
            <person name="Jeck W.R."/>
            <person name="Johnson J."/>
            <person name="Jones C.D."/>
            <person name="Jordan W.C."/>
            <person name="Karpen G.H."/>
            <person name="Kataoka E."/>
            <person name="Keightley P.D."/>
            <person name="Kheradpour P."/>
            <person name="Kirkness E.F."/>
            <person name="Koerich L.B."/>
            <person name="Kristiansen K."/>
            <person name="Kudrna D."/>
            <person name="Kulathinal R.J."/>
            <person name="Kumar S."/>
            <person name="Kwok R."/>
            <person name="Lander E."/>
            <person name="Langley C.H."/>
            <person name="Lapoint R."/>
            <person name="Lazzaro B.P."/>
            <person name="Lee S.J."/>
            <person name="Levesque L."/>
            <person name="Li R."/>
            <person name="Lin C.F."/>
            <person name="Lin M.F."/>
            <person name="Lindblad-Toh K."/>
            <person name="Llopart A."/>
            <person name="Long M."/>
            <person name="Low L."/>
            <person name="Lozovsky E."/>
            <person name="Lu J."/>
            <person name="Luo M."/>
            <person name="Machado C.A."/>
            <person name="Makalowski W."/>
            <person name="Marzo M."/>
            <person name="Matsuda M."/>
            <person name="Matzkin L."/>
            <person name="McAllister B."/>
            <person name="McBride C.S."/>
            <person name="McKernan B."/>
            <person name="McKernan K."/>
            <person name="Mendez-Lago M."/>
            <person name="Minx P."/>
            <person name="Mollenhauer M.U."/>
            <person name="Montooth K."/>
            <person name="Mount S.M."/>
            <person name="Mu X."/>
            <person name="Myers E."/>
            <person name="Negre B."/>
            <person name="Newfeld S."/>
            <person name="Nielsen R."/>
            <person name="Noor M.A."/>
            <person name="O'Grady P."/>
            <person name="Pachter L."/>
            <person name="Papaceit M."/>
            <person name="Parisi M.J."/>
            <person name="Parisi M."/>
            <person name="Parts L."/>
            <person name="Pedersen J.S."/>
            <person name="Pesole G."/>
            <person name="Phillippy A.M."/>
            <person name="Ponting C.P."/>
            <person name="Pop M."/>
            <person name="Porcelli D."/>
            <person name="Powell J.R."/>
            <person name="Prohaska S."/>
            <person name="Pruitt K."/>
            <person name="Puig M."/>
            <person name="Quesneville H."/>
            <person name="Ram K.R."/>
            <person name="Rand D."/>
            <person name="Rasmussen M.D."/>
            <person name="Reed L.K."/>
            <person name="Reenan R."/>
            <person name="Reily A."/>
            <person name="Remington K.A."/>
            <person name="Rieger T.T."/>
            <person name="Ritchie M.G."/>
            <person name="Robin C."/>
            <person name="Rogers Y.H."/>
            <person name="Rohde C."/>
            <person name="Rozas J."/>
            <person name="Rubenfield M.J."/>
            <person name="Ruiz A."/>
            <person name="Russo S."/>
            <person name="Salzberg S.L."/>
            <person name="Sanchez-Gracia A."/>
            <person name="Saranga D.J."/>
            <person name="Sato H."/>
            <person name="Schaeffer S.W."/>
            <person name="Schatz M.C."/>
            <person name="Schlenke T."/>
            <person name="Schwartz R."/>
            <person name="Segarra C."/>
            <person name="Singh R.S."/>
            <person name="Sirot L."/>
            <person name="Sirota M."/>
            <person name="Sisneros N.B."/>
            <person name="Smith C.D."/>
            <person name="Smith T.F."/>
            <person name="Spieth J."/>
            <person name="Stage D.E."/>
            <person name="Stark A."/>
            <person name="Stephan W."/>
            <person name="Strausberg R.L."/>
            <person name="Strempel S."/>
            <person name="Sturgill D."/>
            <person name="Sutton G."/>
            <person name="Sutton G.G."/>
            <person name="Tao W."/>
            <person name="Teichmann S."/>
            <person name="Tobari Y.N."/>
            <person name="Tomimura Y."/>
            <person name="Tsolas J.M."/>
            <person name="Valente V.L."/>
            <person name="Venter E."/>
            <person name="Venter J.C."/>
            <person name="Vicario S."/>
            <person name="Vieira F.G."/>
            <person name="Vilella A.J."/>
            <person name="Villasante A."/>
            <person name="Walenz B."/>
            <person name="Wang J."/>
            <person name="Wasserman M."/>
            <person name="Watts T."/>
            <person name="Wilson D."/>
            <person name="Wilson R.K."/>
            <person name="Wing R.A."/>
            <person name="Wolfner M.F."/>
            <person name="Wong A."/>
            <person name="Wong G.K."/>
            <person name="Wu C.I."/>
            <person name="Wu G."/>
            <person name="Yamamoto D."/>
            <person name="Yang H.P."/>
            <person name="Yang S.P."/>
            <person name="Yorke J.A."/>
            <person name="Yoshida K."/>
            <person name="Zdobnov E."/>
            <person name="Zhang P."/>
            <person name="Zhang Y."/>
            <person name="Zimin A.V."/>
            <person name="Baldwin J."/>
            <person name="Abdouelleil A."/>
            <person name="Abdulkadir J."/>
            <person name="Abebe A."/>
            <person name="Abera B."/>
            <person name="Abreu J."/>
            <person name="Acer S.C."/>
            <person name="Aftuck L."/>
            <person name="Alexander A."/>
            <person name="An P."/>
            <person name="Anderson E."/>
            <person name="Anderson S."/>
            <person name="Arachi H."/>
            <person name="Azer M."/>
            <person name="Bachantsang P."/>
            <person name="Barry A."/>
            <person name="Bayul T."/>
            <person name="Berlin A."/>
            <person name="Bessette D."/>
            <person name="Bloom T."/>
            <person name="Blye J."/>
            <person name="Boguslavskiy L."/>
            <person name="Bonnet C."/>
            <person name="Boukhgalter B."/>
            <person name="Bourzgui I."/>
            <person name="Brown A."/>
            <person name="Cahill P."/>
            <person name="Channer S."/>
            <person name="Cheshatsang Y."/>
            <person name="Chuda L."/>
            <person name="Citroen M."/>
            <person name="Collymore A."/>
            <person name="Cooke P."/>
            <person name="Costello M."/>
            <person name="D'Aco K."/>
            <person name="Daza R."/>
            <person name="De Haan G."/>
            <person name="DeGray S."/>
            <person name="DeMaso C."/>
            <person name="Dhargay N."/>
            <person name="Dooley K."/>
            <person name="Dooley E."/>
            <person name="Doricent M."/>
            <person name="Dorje P."/>
            <person name="Dorjee K."/>
            <person name="Dupes A."/>
            <person name="Elong R."/>
            <person name="Falk J."/>
            <person name="Farina A."/>
            <person name="Faro S."/>
            <person name="Ferguson D."/>
            <person name="Fisher S."/>
            <person name="Foley C.D."/>
            <person name="Franke A."/>
            <person name="Friedrich D."/>
            <person name="Gadbois L."/>
            <person name="Gearin G."/>
            <person name="Gearin C.R."/>
            <person name="Giannoukos G."/>
            <person name="Goode T."/>
            <person name="Graham J."/>
            <person name="Grandbois E."/>
            <person name="Grewal S."/>
            <person name="Gyaltsen K."/>
            <person name="Hafez N."/>
            <person name="Hagos B."/>
            <person name="Hall J."/>
            <person name="Henson C."/>
            <person name="Hollinger A."/>
            <person name="Honan T."/>
            <person name="Huard M.D."/>
            <person name="Hughes L."/>
            <person name="Hurhula B."/>
            <person name="Husby M.E."/>
            <person name="Kamat A."/>
            <person name="Kanga B."/>
            <person name="Kashin S."/>
            <person name="Khazanovich D."/>
            <person name="Kisner P."/>
            <person name="Lance K."/>
            <person name="Lara M."/>
            <person name="Lee W."/>
            <person name="Lennon N."/>
            <person name="Letendre F."/>
            <person name="LeVine R."/>
            <person name="Lipovsky A."/>
            <person name="Liu X."/>
            <person name="Liu J."/>
            <person name="Liu S."/>
            <person name="Lokyitsang T."/>
            <person name="Lokyitsang Y."/>
            <person name="Lubonja R."/>
            <person name="Lui A."/>
            <person name="MacDonald P."/>
            <person name="Magnisalis V."/>
            <person name="Maru K."/>
            <person name="Matthews C."/>
            <person name="McCusker W."/>
            <person name="McDonough S."/>
            <person name="Mehta T."/>
            <person name="Meldrim J."/>
            <person name="Meneus L."/>
            <person name="Mihai O."/>
            <person name="Mihalev A."/>
            <person name="Mihova T."/>
            <person name="Mittelman R."/>
            <person name="Mlenga V."/>
            <person name="Montmayeur A."/>
            <person name="Mulrain L."/>
            <person name="Navidi A."/>
            <person name="Naylor J."/>
            <person name="Negash T."/>
            <person name="Nguyen T."/>
            <person name="Nguyen N."/>
            <person name="Nicol R."/>
            <person name="Norbu C."/>
            <person name="Norbu N."/>
            <person name="Novod N."/>
            <person name="O'Neill B."/>
            <person name="Osman S."/>
            <person name="Markiewicz E."/>
            <person name="Oyono O.L."/>
            <person name="Patti C."/>
            <person name="Phunkhang P."/>
            <person name="Pierre F."/>
            <person name="Priest M."/>
            <person name="Raghuraman S."/>
            <person name="Rege F."/>
            <person name="Reyes R."/>
            <person name="Rise C."/>
            <person name="Rogov P."/>
            <person name="Ross K."/>
            <person name="Ryan E."/>
            <person name="Settipalli S."/>
            <person name="Shea T."/>
            <person name="Sherpa N."/>
            <person name="Shi L."/>
            <person name="Shih D."/>
            <person name="Sparrow T."/>
            <person name="Spaulding J."/>
            <person name="Stalker J."/>
            <person name="Stange-Thomann N."/>
            <person name="Stavropoulos S."/>
            <person name="Stone C."/>
            <person name="Strader C."/>
            <person name="Tesfaye S."/>
            <person name="Thomson T."/>
            <person name="Thoulutsang Y."/>
            <person name="Thoulutsang D."/>
            <person name="Topham K."/>
            <person name="Topping I."/>
            <person name="Tsamla T."/>
            <person name="Vassiliev H."/>
            <person name="Vo A."/>
            <person name="Wangchuk T."/>
            <person name="Wangdi T."/>
            <person name="Weiand M."/>
            <person name="Wilkinson J."/>
            <person name="Wilson A."/>
            <person name="Yadav S."/>
            <person name="Young G."/>
            <person name="Yu Q."/>
            <person name="Zembek L."/>
            <person name="Zhong D."/>
            <person name="Zimmer A."/>
            <person name="Zwirko Z."/>
            <person name="Jaffe D.B."/>
            <person name="Alvarez P."/>
            <person name="Brockman W."/>
            <person name="Butler J."/>
            <person name="Chin C."/>
            <person name="Gnerre S."/>
            <person name="Grabherr M."/>
            <person name="Kleber M."/>
            <person name="Mauceli E."/>
            <person name="MacCallum I."/>
        </authorList>
    </citation>
    <scope>NUCLEOTIDE SEQUENCE [LARGE SCALE GENOMIC DNA]</scope>
    <source>
        <strain evidence="4">Tucson 15287-2541.00</strain>
    </source>
</reference>
<feature type="compositionally biased region" description="Polar residues" evidence="1">
    <location>
        <begin position="1379"/>
        <end position="1396"/>
    </location>
</feature>
<dbReference type="PhylomeDB" id="B4JSG0"/>
<feature type="region of interest" description="Disordered" evidence="1">
    <location>
        <begin position="421"/>
        <end position="481"/>
    </location>
</feature>
<dbReference type="eggNOG" id="ENOG502QQV3">
    <property type="taxonomic scope" value="Eukaryota"/>
</dbReference>
<evidence type="ECO:0000313" key="3">
    <source>
        <dbReference type="EMBL" id="EDV94700.1"/>
    </source>
</evidence>
<feature type="region of interest" description="Disordered" evidence="1">
    <location>
        <begin position="639"/>
        <end position="696"/>
    </location>
</feature>
<feature type="compositionally biased region" description="Low complexity" evidence="1">
    <location>
        <begin position="578"/>
        <end position="593"/>
    </location>
</feature>
<dbReference type="OMA" id="TPNIHDF"/>
<organism evidence="4">
    <name type="scientific">Drosophila grimshawi</name>
    <name type="common">Hawaiian fruit fly</name>
    <name type="synonym">Idiomyia grimshawi</name>
    <dbReference type="NCBI Taxonomy" id="7222"/>
    <lineage>
        <taxon>Eukaryota</taxon>
        <taxon>Metazoa</taxon>
        <taxon>Ecdysozoa</taxon>
        <taxon>Arthropoda</taxon>
        <taxon>Hexapoda</taxon>
        <taxon>Insecta</taxon>
        <taxon>Pterygota</taxon>
        <taxon>Neoptera</taxon>
        <taxon>Endopterygota</taxon>
        <taxon>Diptera</taxon>
        <taxon>Brachycera</taxon>
        <taxon>Muscomorpha</taxon>
        <taxon>Ephydroidea</taxon>
        <taxon>Drosophilidae</taxon>
        <taxon>Drosophila</taxon>
        <taxon>Hawaiian Drosophila</taxon>
    </lineage>
</organism>
<accession>B4JSG0</accession>
<feature type="compositionally biased region" description="Polar residues" evidence="1">
    <location>
        <begin position="437"/>
        <end position="457"/>
    </location>
</feature>
<feature type="signal peptide" evidence="2">
    <location>
        <begin position="1"/>
        <end position="21"/>
    </location>
</feature>
<keyword evidence="4" id="KW-1185">Reference proteome</keyword>
<feature type="compositionally biased region" description="Polar residues" evidence="1">
    <location>
        <begin position="318"/>
        <end position="330"/>
    </location>
</feature>
<dbReference type="EMBL" id="CH916373">
    <property type="protein sequence ID" value="EDV94700.1"/>
    <property type="molecule type" value="Genomic_DNA"/>
</dbReference>
<feature type="compositionally biased region" description="Low complexity" evidence="1">
    <location>
        <begin position="1357"/>
        <end position="1373"/>
    </location>
</feature>
<proteinExistence type="predicted"/>
<name>B4JSG0_DROGR</name>
<evidence type="ECO:0000313" key="4">
    <source>
        <dbReference type="Proteomes" id="UP000001070"/>
    </source>
</evidence>
<dbReference type="FunCoup" id="B4JSG0">
    <property type="interactions" value="16"/>
</dbReference>
<feature type="compositionally biased region" description="Polar residues" evidence="1">
    <location>
        <begin position="661"/>
        <end position="676"/>
    </location>
</feature>
<keyword evidence="2" id="KW-0732">Signal</keyword>
<feature type="region of interest" description="Disordered" evidence="1">
    <location>
        <begin position="531"/>
        <end position="556"/>
    </location>
</feature>
<feature type="compositionally biased region" description="Pro residues" evidence="1">
    <location>
        <begin position="464"/>
        <end position="474"/>
    </location>
</feature>
<feature type="compositionally biased region" description="Low complexity" evidence="1">
    <location>
        <begin position="263"/>
        <end position="299"/>
    </location>
</feature>
<protein>
    <submittedName>
        <fullName evidence="3">GH18171</fullName>
    </submittedName>
</protein>
<evidence type="ECO:0000256" key="1">
    <source>
        <dbReference type="SAM" id="MobiDB-lite"/>
    </source>
</evidence>
<dbReference type="Proteomes" id="UP000001070">
    <property type="component" value="Unassembled WGS sequence"/>
</dbReference>
<dbReference type="STRING" id="7222.B4JSG0"/>
<dbReference type="HOGENOM" id="CLU_256005_0_0_1"/>
<evidence type="ECO:0000256" key="2">
    <source>
        <dbReference type="SAM" id="SignalP"/>
    </source>
</evidence>
<dbReference type="InParanoid" id="B4JSG0"/>
<feature type="region of interest" description="Disordered" evidence="1">
    <location>
        <begin position="263"/>
        <end position="341"/>
    </location>
</feature>
<feature type="region of interest" description="Disordered" evidence="1">
    <location>
        <begin position="1340"/>
        <end position="1401"/>
    </location>
</feature>
<feature type="region of interest" description="Disordered" evidence="1">
    <location>
        <begin position="574"/>
        <end position="607"/>
    </location>
</feature>
<gene>
    <name evidence="3" type="primary">Dgri\GH18171</name>
    <name evidence="3" type="ORF">Dgri_GH18171</name>
</gene>
<feature type="region of interest" description="Disordered" evidence="1">
    <location>
        <begin position="792"/>
        <end position="841"/>
    </location>
</feature>